<dbReference type="PANTHER" id="PTHR19303">
    <property type="entry name" value="TRANSPOSON"/>
    <property type="match status" value="1"/>
</dbReference>
<keyword evidence="4" id="KW-1185">Reference proteome</keyword>
<feature type="region of interest" description="Disordered" evidence="1">
    <location>
        <begin position="242"/>
        <end position="323"/>
    </location>
</feature>
<evidence type="ECO:0000256" key="1">
    <source>
        <dbReference type="SAM" id="MobiDB-lite"/>
    </source>
</evidence>
<reference evidence="3 4" key="1">
    <citation type="submission" date="2020-12" db="EMBL/GenBank/DDBJ databases">
        <title>Metabolic potential, ecology and presence of endohyphal bacteria is reflected in genomic diversity of Mucoromycotina.</title>
        <authorList>
            <person name="Muszewska A."/>
            <person name="Okrasinska A."/>
            <person name="Steczkiewicz K."/>
            <person name="Drgas O."/>
            <person name="Orlowska M."/>
            <person name="Perlinska-Lenart U."/>
            <person name="Aleksandrzak-Piekarczyk T."/>
            <person name="Szatraj K."/>
            <person name="Zielenkiewicz U."/>
            <person name="Pilsyk S."/>
            <person name="Malc E."/>
            <person name="Mieczkowski P."/>
            <person name="Kruszewska J.S."/>
            <person name="Biernat P."/>
            <person name="Pawlowska J."/>
        </authorList>
    </citation>
    <scope>NUCLEOTIDE SEQUENCE [LARGE SCALE GENOMIC DNA]</scope>
    <source>
        <strain evidence="3 4">CBS 142.35</strain>
    </source>
</reference>
<feature type="compositionally biased region" description="Low complexity" evidence="1">
    <location>
        <begin position="242"/>
        <end position="253"/>
    </location>
</feature>
<feature type="domain" description="DDE-1" evidence="2">
    <location>
        <begin position="499"/>
        <end position="670"/>
    </location>
</feature>
<accession>A0A8H7RT95</accession>
<comment type="caution">
    <text evidence="3">The sequence shown here is derived from an EMBL/GenBank/DDBJ whole genome shotgun (WGS) entry which is preliminary data.</text>
</comment>
<dbReference type="InterPro" id="IPR004875">
    <property type="entry name" value="DDE_SF_endonuclease_dom"/>
</dbReference>
<feature type="compositionally biased region" description="Low complexity" evidence="1">
    <location>
        <begin position="298"/>
        <end position="315"/>
    </location>
</feature>
<evidence type="ECO:0000259" key="2">
    <source>
        <dbReference type="Pfam" id="PF03184"/>
    </source>
</evidence>
<dbReference type="Proteomes" id="UP000646827">
    <property type="component" value="Unassembled WGS sequence"/>
</dbReference>
<name>A0A8H7RT95_9FUNG</name>
<evidence type="ECO:0000313" key="3">
    <source>
        <dbReference type="EMBL" id="KAG2216285.1"/>
    </source>
</evidence>
<dbReference type="OrthoDB" id="2439524at2759"/>
<dbReference type="Pfam" id="PF03184">
    <property type="entry name" value="DDE_1"/>
    <property type="match status" value="1"/>
</dbReference>
<dbReference type="GO" id="GO:0003677">
    <property type="term" value="F:DNA binding"/>
    <property type="evidence" value="ECO:0007669"/>
    <property type="project" value="TreeGrafter"/>
</dbReference>
<evidence type="ECO:0000313" key="4">
    <source>
        <dbReference type="Proteomes" id="UP000646827"/>
    </source>
</evidence>
<organism evidence="3 4">
    <name type="scientific">Circinella minor</name>
    <dbReference type="NCBI Taxonomy" id="1195481"/>
    <lineage>
        <taxon>Eukaryota</taxon>
        <taxon>Fungi</taxon>
        <taxon>Fungi incertae sedis</taxon>
        <taxon>Mucoromycota</taxon>
        <taxon>Mucoromycotina</taxon>
        <taxon>Mucoromycetes</taxon>
        <taxon>Mucorales</taxon>
        <taxon>Lichtheimiaceae</taxon>
        <taxon>Circinella</taxon>
    </lineage>
</organism>
<gene>
    <name evidence="3" type="ORF">INT45_008858</name>
</gene>
<protein>
    <recommendedName>
        <fullName evidence="2">DDE-1 domain-containing protein</fullName>
    </recommendedName>
</protein>
<sequence length="823" mass="93167">MSSWMTNLDNKVTRIESSVARIEAEQSAQNLVVTQQQQHHLQQRFVQEDPLLDVSQDDELYKRLADYRIPAAGIIRKPDVSKITQGHVRKHFIGEVLQLTGSNEEAMMDSMIKMTEVFRDRLLAVWDARPNKKNITFRGFTEAARDKLATDISVFLKHCLDDIPIDMCEKNWVSLYLVYHLFEKYISTSQRDKRRAPTCTVSMYSGSYMDTASEGGSAIMPLTFFNDEDEDDTSTAANVSLSAAATTSRTPTTISQDHHPPSFSIPSSSVTSAPSASATPSTSDPVILMQDNRYPKRLQGNSGLSPSPSSTTSSSKRQRSKTNAVVLTNCRSDCDINRLILHWVTFGMITDHYLELERDERKKTPSIPELMAWAKINHQLKEPFPNRTTVSWWISTRRKELETGVDRTKRQKARAKFLQCAKDFAPLLGVSEGELELHGEGSSADVVLAAAKLPEIQEKVSQYAPEEDVFNMDETALFYCSAPNTTIAPTSFKGIKNDKSRLTVVATVNALGQNVWPLWFIGRAARPTFDVSHYEANSNAWMTKAIFSKYLRMLDRAIKRQNRSILLLLDNFSGHFPEKYDPTNVELLYLPPHTTSIIQPLDADIIRSFKVHFKNRQYEHAYDSVKKQLATKKHPSNANMYRIKVVTAIIDWAHGAWNKVLKGNTIINCFEKTRIINNGNTSTSSELDSDEEVALGQINDHLHLIYKNELDPNYTFDPNPAEEIATVHPKLSNHDIIAAVLNEHELDGAIVVEESNEFVDVHGTEPEPKPIISSKEKIERIEKVIGILDEVEHLTIKDELRKIRDELCRKNQVNQSLVTSYFK</sequence>
<feature type="compositionally biased region" description="Low complexity" evidence="1">
    <location>
        <begin position="261"/>
        <end position="285"/>
    </location>
</feature>
<dbReference type="AlphaFoldDB" id="A0A8H7RT95"/>
<dbReference type="EMBL" id="JAEPRB010000427">
    <property type="protein sequence ID" value="KAG2216285.1"/>
    <property type="molecule type" value="Genomic_DNA"/>
</dbReference>
<dbReference type="InterPro" id="IPR050863">
    <property type="entry name" value="CenT-Element_Derived"/>
</dbReference>
<dbReference type="GO" id="GO:0005634">
    <property type="term" value="C:nucleus"/>
    <property type="evidence" value="ECO:0007669"/>
    <property type="project" value="TreeGrafter"/>
</dbReference>
<proteinExistence type="predicted"/>
<dbReference type="PANTHER" id="PTHR19303:SF73">
    <property type="entry name" value="PROTEIN PDC2"/>
    <property type="match status" value="1"/>
</dbReference>